<proteinExistence type="predicted"/>
<dbReference type="WBParaSite" id="OFLC_0000110301-mRNA-1">
    <property type="protein sequence ID" value="OFLC_0000110301-mRNA-1"/>
    <property type="gene ID" value="OFLC_0000110301"/>
</dbReference>
<gene>
    <name evidence="1" type="ORF">OFLC_LOCUS1104</name>
</gene>
<dbReference type="AlphaFoldDB" id="A0A183H0U4"/>
<accession>A0A183H0U4</accession>
<evidence type="ECO:0000313" key="3">
    <source>
        <dbReference type="WBParaSite" id="OFLC_0000110301-mRNA-1"/>
    </source>
</evidence>
<dbReference type="EMBL" id="UZAJ01000474">
    <property type="protein sequence ID" value="VDO28261.1"/>
    <property type="molecule type" value="Genomic_DNA"/>
</dbReference>
<dbReference type="SUPFAM" id="SSF101478">
    <property type="entry name" value="ADP-ribosylglycohydrolase"/>
    <property type="match status" value="1"/>
</dbReference>
<name>A0A183H0U4_9BILA</name>
<evidence type="ECO:0000313" key="2">
    <source>
        <dbReference type="Proteomes" id="UP000267606"/>
    </source>
</evidence>
<dbReference type="Proteomes" id="UP000267606">
    <property type="component" value="Unassembled WGS sequence"/>
</dbReference>
<dbReference type="STRING" id="387005.A0A183H0U4"/>
<dbReference type="Gene3D" id="1.10.4080.10">
    <property type="entry name" value="ADP-ribosylation/Crystallin J1"/>
    <property type="match status" value="1"/>
</dbReference>
<reference evidence="1 2" key="2">
    <citation type="submission" date="2018-11" db="EMBL/GenBank/DDBJ databases">
        <authorList>
            <consortium name="Pathogen Informatics"/>
        </authorList>
    </citation>
    <scope>NUCLEOTIDE SEQUENCE [LARGE SCALE GENOMIC DNA]</scope>
</reference>
<organism evidence="3">
    <name type="scientific">Onchocerca flexuosa</name>
    <dbReference type="NCBI Taxonomy" id="387005"/>
    <lineage>
        <taxon>Eukaryota</taxon>
        <taxon>Metazoa</taxon>
        <taxon>Ecdysozoa</taxon>
        <taxon>Nematoda</taxon>
        <taxon>Chromadorea</taxon>
        <taxon>Rhabditida</taxon>
        <taxon>Spirurina</taxon>
        <taxon>Spiruromorpha</taxon>
        <taxon>Filarioidea</taxon>
        <taxon>Onchocercidae</taxon>
        <taxon>Onchocerca</taxon>
    </lineage>
</organism>
<evidence type="ECO:0000313" key="1">
    <source>
        <dbReference type="EMBL" id="VDO28261.1"/>
    </source>
</evidence>
<reference evidence="3" key="1">
    <citation type="submission" date="2016-06" db="UniProtKB">
        <authorList>
            <consortium name="WormBaseParasite"/>
        </authorList>
    </citation>
    <scope>IDENTIFICATION</scope>
</reference>
<keyword evidence="2" id="KW-1185">Reference proteome</keyword>
<protein>
    <submittedName>
        <fullName evidence="3">CNOT1_TTP_bind domain-containing protein</fullName>
    </submittedName>
</protein>
<dbReference type="InterPro" id="IPR036705">
    <property type="entry name" value="Ribosyl_crysJ1_sf"/>
</dbReference>
<sequence>MFHYISRAFQEICDSPIAIDDGKYRGFGLLFNAFSRNSYNYILKPNIIECLVEHIEMTSKHKVNLATKSMHKFYTEIFSKECFHLQKLVRLCNEDRKGLPQHLEISSAQVQPYDALCKKALGCMYGQVIGDSLGSRYEFQPASIVQQMIIDDSVQSFLPIIGGGPSRLLPGQKPLISLEKLH</sequence>